<accession>A0A2W4SW77</accession>
<dbReference type="Pfam" id="PF13744">
    <property type="entry name" value="HTH_37"/>
    <property type="match status" value="1"/>
</dbReference>
<evidence type="ECO:0000259" key="1">
    <source>
        <dbReference type="Pfam" id="PF13744"/>
    </source>
</evidence>
<organism evidence="2 3">
    <name type="scientific">Candidatus Methylumidiphilus alinenensis</name>
    <dbReference type="NCBI Taxonomy" id="2202197"/>
    <lineage>
        <taxon>Bacteria</taxon>
        <taxon>Pseudomonadati</taxon>
        <taxon>Pseudomonadota</taxon>
        <taxon>Gammaproteobacteria</taxon>
        <taxon>Methylococcales</taxon>
        <taxon>Candidatus Methylumidiphilus</taxon>
    </lineage>
</organism>
<dbReference type="AlphaFoldDB" id="A0A2W4SW77"/>
<feature type="domain" description="HigA2-like helix-turn-helix" evidence="1">
    <location>
        <begin position="19"/>
        <end position="92"/>
    </location>
</feature>
<dbReference type="EMBL" id="QJPH01000349">
    <property type="protein sequence ID" value="PZN76864.1"/>
    <property type="molecule type" value="Genomic_DNA"/>
</dbReference>
<protein>
    <submittedName>
        <fullName evidence="2">Transcriptional regulator</fullName>
    </submittedName>
</protein>
<dbReference type="InterPro" id="IPR010982">
    <property type="entry name" value="Lambda_DNA-bd_dom_sf"/>
</dbReference>
<gene>
    <name evidence="2" type="ORF">DM484_15745</name>
</gene>
<sequence>MNTTEHEIQHVTPIGRSVFEDLFPPDEAAELEIRAVLLTGLSHWLQHSGIKEETAAQVLGINQAHIAEIKRGEINRFTLDELVRLASRAGLHPRLQLKAA</sequence>
<dbReference type="SUPFAM" id="SSF47413">
    <property type="entry name" value="lambda repressor-like DNA-binding domains"/>
    <property type="match status" value="1"/>
</dbReference>
<dbReference type="Gene3D" id="1.10.260.40">
    <property type="entry name" value="lambda repressor-like DNA-binding domains"/>
    <property type="match status" value="1"/>
</dbReference>
<comment type="caution">
    <text evidence="2">The sequence shown here is derived from an EMBL/GenBank/DDBJ whole genome shotgun (WGS) entry which is preliminary data.</text>
</comment>
<proteinExistence type="predicted"/>
<name>A0A2W4SW77_9GAMM</name>
<evidence type="ECO:0000313" key="3">
    <source>
        <dbReference type="Proteomes" id="UP000249396"/>
    </source>
</evidence>
<reference evidence="2 3" key="1">
    <citation type="journal article" date="2018" name="Aquat. Microb. Ecol.">
        <title>Gammaproteobacterial methanotrophs dominate.</title>
        <authorList>
            <person name="Rissanen A.J."/>
            <person name="Saarenheimo J."/>
            <person name="Tiirola M."/>
            <person name="Peura S."/>
            <person name="Aalto S.L."/>
            <person name="Karvinen A."/>
            <person name="Nykanen H."/>
        </authorList>
    </citation>
    <scope>NUCLEOTIDE SEQUENCE [LARGE SCALE GENOMIC DNA]</scope>
    <source>
        <strain evidence="2">AMbin10</strain>
    </source>
</reference>
<dbReference type="Proteomes" id="UP000249396">
    <property type="component" value="Unassembled WGS sequence"/>
</dbReference>
<dbReference type="GO" id="GO:0003677">
    <property type="term" value="F:DNA binding"/>
    <property type="evidence" value="ECO:0007669"/>
    <property type="project" value="InterPro"/>
</dbReference>
<evidence type="ECO:0000313" key="2">
    <source>
        <dbReference type="EMBL" id="PZN76864.1"/>
    </source>
</evidence>
<dbReference type="InterPro" id="IPR039554">
    <property type="entry name" value="HigA2-like_HTH"/>
</dbReference>